<keyword evidence="2" id="KW-0274">FAD</keyword>
<keyword evidence="6" id="KW-1185">Reference proteome</keyword>
<dbReference type="PANTHER" id="PTHR43098">
    <property type="entry name" value="L-ORNITHINE N(5)-MONOOXYGENASE-RELATED"/>
    <property type="match status" value="1"/>
</dbReference>
<dbReference type="InterPro" id="IPR036188">
    <property type="entry name" value="FAD/NAD-bd_sf"/>
</dbReference>
<proteinExistence type="predicted"/>
<dbReference type="EMBL" id="ML741833">
    <property type="protein sequence ID" value="KAE8323200.1"/>
    <property type="molecule type" value="Genomic_DNA"/>
</dbReference>
<dbReference type="Gene3D" id="3.50.50.60">
    <property type="entry name" value="FAD/NAD(P)-binding domain"/>
    <property type="match status" value="2"/>
</dbReference>
<name>A0A5N6WUU5_9EURO</name>
<keyword evidence="1" id="KW-0285">Flavoprotein</keyword>
<evidence type="ECO:0000256" key="2">
    <source>
        <dbReference type="ARBA" id="ARBA00022827"/>
    </source>
</evidence>
<evidence type="ECO:0000256" key="4">
    <source>
        <dbReference type="ARBA" id="ARBA00023002"/>
    </source>
</evidence>
<dbReference type="GO" id="GO:0016491">
    <property type="term" value="F:oxidoreductase activity"/>
    <property type="evidence" value="ECO:0007669"/>
    <property type="project" value="UniProtKB-KW"/>
</dbReference>
<dbReference type="SUPFAM" id="SSF51905">
    <property type="entry name" value="FAD/NAD(P)-binding domain"/>
    <property type="match status" value="2"/>
</dbReference>
<dbReference type="Proteomes" id="UP000325945">
    <property type="component" value="Unassembled WGS sequence"/>
</dbReference>
<evidence type="ECO:0000256" key="1">
    <source>
        <dbReference type="ARBA" id="ARBA00022630"/>
    </source>
</evidence>
<protein>
    <recommendedName>
        <fullName evidence="7">Cyclohexanone monooxygenase</fullName>
    </recommendedName>
</protein>
<accession>A0A5N6WUU5</accession>
<gene>
    <name evidence="5" type="ORF">BDV39DRAFT_217993</name>
</gene>
<dbReference type="AlphaFoldDB" id="A0A5N6WUU5"/>
<evidence type="ECO:0000313" key="6">
    <source>
        <dbReference type="Proteomes" id="UP000325945"/>
    </source>
</evidence>
<keyword evidence="3" id="KW-0521">NADP</keyword>
<dbReference type="Pfam" id="PF13738">
    <property type="entry name" value="Pyr_redox_3"/>
    <property type="match status" value="1"/>
</dbReference>
<sequence length="539" mass="60753">MMSPPSYDALVVGAGFGGIYQLYSLLKLGLAVKLVERAEGPGGTWYWNRYPGATSDTPSHLYRYSWDKEDLQSYPWSHNYLLRKEVLAYLEHVVERHDLRRHMQFHTEVVSAIWNDDNCTWTVESSQGSFTARYLITSLGIITEPNWPNIPGRDQFQGSLYHTARWPDQYDLKGKRVGLIGNGSSGVQVITAIAQDVESLVCFQRHPQYIVPAGKRAVSQEERNTINKAYDEIWQKVKQEIGGMGVEEAKTSAMSVVDEERERIYQDAWDDGGAFRFLLGTFNDLILNEESNRTACDFLKKKIDQIVQDPEKRRKLTPSELYARRPVCADGYYEQFNRENVDVVDIAESPMLEFTRDGIKLADGTVHKLDVIICATGFNAFDGAYRRIDVVGREGKTLNEHWKDGPTTNMAVATAGFPNLFMIFGPQTPLTNVPPAIEAHVEFITGAISRAEEHRKEQSTLPTPAKIVIESTEEGEAAWGGLCKAISDAALFRTAASYFNGVNVDGKPRSVYLFIGGLNMFLQKLKECEESEYPSFHPF</sequence>
<dbReference type="InterPro" id="IPR050775">
    <property type="entry name" value="FAD-binding_Monooxygenases"/>
</dbReference>
<organism evidence="5 6">
    <name type="scientific">Aspergillus sergii</name>
    <dbReference type="NCBI Taxonomy" id="1034303"/>
    <lineage>
        <taxon>Eukaryota</taxon>
        <taxon>Fungi</taxon>
        <taxon>Dikarya</taxon>
        <taxon>Ascomycota</taxon>
        <taxon>Pezizomycotina</taxon>
        <taxon>Eurotiomycetes</taxon>
        <taxon>Eurotiomycetidae</taxon>
        <taxon>Eurotiales</taxon>
        <taxon>Aspergillaceae</taxon>
        <taxon>Aspergillus</taxon>
        <taxon>Aspergillus subgen. Circumdati</taxon>
    </lineage>
</organism>
<evidence type="ECO:0008006" key="7">
    <source>
        <dbReference type="Google" id="ProtNLM"/>
    </source>
</evidence>
<keyword evidence="4" id="KW-0560">Oxidoreductase</keyword>
<reference evidence="6" key="1">
    <citation type="submission" date="2019-04" db="EMBL/GenBank/DDBJ databases">
        <title>Friends and foes A comparative genomics studyof 23 Aspergillus species from section Flavi.</title>
        <authorList>
            <consortium name="DOE Joint Genome Institute"/>
            <person name="Kjaerbolling I."/>
            <person name="Vesth T."/>
            <person name="Frisvad J.C."/>
            <person name="Nybo J.L."/>
            <person name="Theobald S."/>
            <person name="Kildgaard S."/>
            <person name="Isbrandt T."/>
            <person name="Kuo A."/>
            <person name="Sato A."/>
            <person name="Lyhne E.K."/>
            <person name="Kogle M.E."/>
            <person name="Wiebenga A."/>
            <person name="Kun R.S."/>
            <person name="Lubbers R.J."/>
            <person name="Makela M.R."/>
            <person name="Barry K."/>
            <person name="Chovatia M."/>
            <person name="Clum A."/>
            <person name="Daum C."/>
            <person name="Haridas S."/>
            <person name="He G."/>
            <person name="LaButti K."/>
            <person name="Lipzen A."/>
            <person name="Mondo S."/>
            <person name="Riley R."/>
            <person name="Salamov A."/>
            <person name="Simmons B.A."/>
            <person name="Magnuson J.K."/>
            <person name="Henrissat B."/>
            <person name="Mortensen U.H."/>
            <person name="Larsen T.O."/>
            <person name="Devries R.P."/>
            <person name="Grigoriev I.V."/>
            <person name="Machida M."/>
            <person name="Baker S.E."/>
            <person name="Andersen M.R."/>
        </authorList>
    </citation>
    <scope>NUCLEOTIDE SEQUENCE [LARGE SCALE GENOMIC DNA]</scope>
    <source>
        <strain evidence="6">CBS 130017</strain>
    </source>
</reference>
<dbReference type="PANTHER" id="PTHR43098:SF5">
    <property type="entry name" value="DUAL-FUNCTIONAL MONOOXYGENASE_METHYLTRANSFERASE PSOF"/>
    <property type="match status" value="1"/>
</dbReference>
<evidence type="ECO:0000313" key="5">
    <source>
        <dbReference type="EMBL" id="KAE8323200.1"/>
    </source>
</evidence>
<evidence type="ECO:0000256" key="3">
    <source>
        <dbReference type="ARBA" id="ARBA00022857"/>
    </source>
</evidence>